<dbReference type="InterPro" id="IPR036869">
    <property type="entry name" value="J_dom_sf"/>
</dbReference>
<sequence length="324" mass="36271">MTASSLEQLRRRLREGAYLWKTTAFRCFHRCQQQRKLLQMLQGSGISNQKTLYEVLSVPEDATYDEIRAAYKCAALNTHPDKAQATVESSVCTGEQHGFFGVQKAWETLRYPKCRAEYDKQLQSSRQSIDIIASDIEIEDMTVESSDDGVELLYACRCGDYFSITACELGEMGISVILNEMRNREMRKRSSRCSVDSPTLSGAFAWSFTPLHPRSSIEKVSCTEEEKEAASDSDNESEAFFSVKSFFTRSTSRAATVASSTDMDPPATWEGLRGCEGGPFGLCRRPAVPPLPSTPADSWKWRKRSRNLAEHSPAPAYSLKITTS</sequence>
<dbReference type="Gene3D" id="3.10.660.10">
    <property type="entry name" value="DPH Zinc finger"/>
    <property type="match status" value="1"/>
</dbReference>
<accession>R7W8B6</accession>
<dbReference type="PANTHER" id="PTHR36324">
    <property type="entry name" value="OS09G0460100 PROTEIN"/>
    <property type="match status" value="1"/>
</dbReference>
<dbReference type="Gene3D" id="1.10.287.110">
    <property type="entry name" value="DnaJ domain"/>
    <property type="match status" value="1"/>
</dbReference>
<dbReference type="InterPro" id="IPR036671">
    <property type="entry name" value="DPH_MB_sf"/>
</dbReference>
<proteinExistence type="predicted"/>
<dbReference type="GO" id="GO:0005783">
    <property type="term" value="C:endoplasmic reticulum"/>
    <property type="evidence" value="ECO:0007669"/>
    <property type="project" value="UniProtKB-ARBA"/>
</dbReference>
<dbReference type="EnsemblPlants" id="EMT13779">
    <property type="protein sequence ID" value="EMT13779"/>
    <property type="gene ID" value="F775_04085"/>
</dbReference>
<dbReference type="PROSITE" id="PS50076">
    <property type="entry name" value="DNAJ_2"/>
    <property type="match status" value="1"/>
</dbReference>
<name>R7W8B6_AEGTA</name>
<dbReference type="Pfam" id="PF00226">
    <property type="entry name" value="DnaJ"/>
    <property type="match status" value="1"/>
</dbReference>
<dbReference type="CDD" id="cd06257">
    <property type="entry name" value="DnaJ"/>
    <property type="match status" value="1"/>
</dbReference>
<dbReference type="InterPro" id="IPR001623">
    <property type="entry name" value="DnaJ_domain"/>
</dbReference>
<evidence type="ECO:0000313" key="1">
    <source>
        <dbReference type="EnsemblPlants" id="EMT13779"/>
    </source>
</evidence>
<organism evidence="1">
    <name type="scientific">Aegilops tauschii</name>
    <name type="common">Tausch's goatgrass</name>
    <name type="synonym">Aegilops squarrosa</name>
    <dbReference type="NCBI Taxonomy" id="37682"/>
    <lineage>
        <taxon>Eukaryota</taxon>
        <taxon>Viridiplantae</taxon>
        <taxon>Streptophyta</taxon>
        <taxon>Embryophyta</taxon>
        <taxon>Tracheophyta</taxon>
        <taxon>Spermatophyta</taxon>
        <taxon>Magnoliopsida</taxon>
        <taxon>Liliopsida</taxon>
        <taxon>Poales</taxon>
        <taxon>Poaceae</taxon>
        <taxon>BOP clade</taxon>
        <taxon>Pooideae</taxon>
        <taxon>Triticodae</taxon>
        <taxon>Triticeae</taxon>
        <taxon>Triticinae</taxon>
        <taxon>Aegilops</taxon>
    </lineage>
</organism>
<dbReference type="SMART" id="SM00271">
    <property type="entry name" value="DnaJ"/>
    <property type="match status" value="1"/>
</dbReference>
<reference evidence="1" key="1">
    <citation type="submission" date="2015-06" db="UniProtKB">
        <authorList>
            <consortium name="EnsemblPlants"/>
        </authorList>
    </citation>
    <scope>IDENTIFICATION</scope>
</reference>
<dbReference type="AlphaFoldDB" id="R7W8B6"/>
<dbReference type="PANTHER" id="PTHR36324:SF1">
    <property type="entry name" value="OS09G0460100 PROTEIN"/>
    <property type="match status" value="1"/>
</dbReference>
<dbReference type="SUPFAM" id="SSF46565">
    <property type="entry name" value="Chaperone J-domain"/>
    <property type="match status" value="1"/>
</dbReference>
<dbReference type="SUPFAM" id="SSF144217">
    <property type="entry name" value="CSL zinc finger"/>
    <property type="match status" value="1"/>
</dbReference>
<protein>
    <submittedName>
        <fullName evidence="1">DPH4-like protein</fullName>
    </submittedName>
</protein>